<name>A0AAW1CG33_9HEMI</name>
<dbReference type="Proteomes" id="UP001461498">
    <property type="component" value="Unassembled WGS sequence"/>
</dbReference>
<gene>
    <name evidence="2" type="ORF">O3M35_004557</name>
</gene>
<feature type="transmembrane region" description="Helical" evidence="1">
    <location>
        <begin position="39"/>
        <end position="65"/>
    </location>
</feature>
<keyword evidence="1" id="KW-0472">Membrane</keyword>
<dbReference type="AlphaFoldDB" id="A0AAW1CG33"/>
<reference evidence="2 3" key="1">
    <citation type="submission" date="2022-12" db="EMBL/GenBank/DDBJ databases">
        <title>Chromosome-level genome assembly of true bugs.</title>
        <authorList>
            <person name="Ma L."/>
            <person name="Li H."/>
        </authorList>
    </citation>
    <scope>NUCLEOTIDE SEQUENCE [LARGE SCALE GENOMIC DNA]</scope>
    <source>
        <strain evidence="2">Lab_2022b</strain>
    </source>
</reference>
<dbReference type="EMBL" id="JAPXFL010000015">
    <property type="protein sequence ID" value="KAK9497192.1"/>
    <property type="molecule type" value="Genomic_DNA"/>
</dbReference>
<organism evidence="2 3">
    <name type="scientific">Rhynocoris fuscipes</name>
    <dbReference type="NCBI Taxonomy" id="488301"/>
    <lineage>
        <taxon>Eukaryota</taxon>
        <taxon>Metazoa</taxon>
        <taxon>Ecdysozoa</taxon>
        <taxon>Arthropoda</taxon>
        <taxon>Hexapoda</taxon>
        <taxon>Insecta</taxon>
        <taxon>Pterygota</taxon>
        <taxon>Neoptera</taxon>
        <taxon>Paraneoptera</taxon>
        <taxon>Hemiptera</taxon>
        <taxon>Heteroptera</taxon>
        <taxon>Panheteroptera</taxon>
        <taxon>Cimicomorpha</taxon>
        <taxon>Reduviidae</taxon>
        <taxon>Harpactorinae</taxon>
        <taxon>Harpactorini</taxon>
        <taxon>Rhynocoris</taxon>
    </lineage>
</organism>
<accession>A0AAW1CG33</accession>
<sequence length="93" mass="10903">MVLHGFFDPSNNKRARELQSLGKFFSVKLTFFHIFINNLLFLLLLLLLFLFLFLLPLFPLLLLLLFLPLPLLLLLLFLLLLFLLLAFLAFLVL</sequence>
<feature type="transmembrane region" description="Helical" evidence="1">
    <location>
        <begin position="71"/>
        <end position="92"/>
    </location>
</feature>
<evidence type="ECO:0000313" key="3">
    <source>
        <dbReference type="Proteomes" id="UP001461498"/>
    </source>
</evidence>
<evidence type="ECO:0000313" key="2">
    <source>
        <dbReference type="EMBL" id="KAK9497192.1"/>
    </source>
</evidence>
<protein>
    <submittedName>
        <fullName evidence="2">Uncharacterized protein</fullName>
    </submittedName>
</protein>
<keyword evidence="1" id="KW-1133">Transmembrane helix</keyword>
<keyword evidence="3" id="KW-1185">Reference proteome</keyword>
<proteinExistence type="predicted"/>
<evidence type="ECO:0000256" key="1">
    <source>
        <dbReference type="SAM" id="Phobius"/>
    </source>
</evidence>
<keyword evidence="1" id="KW-0812">Transmembrane</keyword>
<comment type="caution">
    <text evidence="2">The sequence shown here is derived from an EMBL/GenBank/DDBJ whole genome shotgun (WGS) entry which is preliminary data.</text>
</comment>